<dbReference type="PRINTS" id="PR00598">
    <property type="entry name" value="HTHMARR"/>
</dbReference>
<dbReference type="InterPro" id="IPR036390">
    <property type="entry name" value="WH_DNA-bd_sf"/>
</dbReference>
<dbReference type="InterPro" id="IPR039422">
    <property type="entry name" value="MarR/SlyA-like"/>
</dbReference>
<protein>
    <submittedName>
        <fullName evidence="2">MarR family transcriptional regulator</fullName>
    </submittedName>
</protein>
<gene>
    <name evidence="2" type="ORF">PQ455_07715</name>
</gene>
<dbReference type="PANTHER" id="PTHR33164">
    <property type="entry name" value="TRANSCRIPTIONAL REGULATOR, MARR FAMILY"/>
    <property type="match status" value="1"/>
</dbReference>
<dbReference type="SMART" id="SM00347">
    <property type="entry name" value="HTH_MARR"/>
    <property type="match status" value="1"/>
</dbReference>
<dbReference type="Proteomes" id="UP001220395">
    <property type="component" value="Chromosome"/>
</dbReference>
<reference evidence="2 3" key="1">
    <citation type="submission" date="2023-02" db="EMBL/GenBank/DDBJ databases">
        <title>Genome sequence of Sphingomonas naphthae.</title>
        <authorList>
            <person name="Kim S."/>
            <person name="Heo J."/>
            <person name="Kwon S.-W."/>
        </authorList>
    </citation>
    <scope>NUCLEOTIDE SEQUENCE [LARGE SCALE GENOMIC DNA]</scope>
    <source>
        <strain evidence="2 3">KACC 18716</strain>
    </source>
</reference>
<evidence type="ECO:0000259" key="1">
    <source>
        <dbReference type="PROSITE" id="PS50995"/>
    </source>
</evidence>
<dbReference type="PANTHER" id="PTHR33164:SF89">
    <property type="entry name" value="MARR FAMILY REGULATORY PROTEIN"/>
    <property type="match status" value="1"/>
</dbReference>
<sequence length="155" mass="16514">MDGETGDGIGLGELDGLIGYHIRRASSVFGGTFVRAVTGTGLRQVPFGILSVVAANPGIKQGAAGRALGIQRANMVALINELVDAGLVDRRAADDDRRAFALSVTPRGAALLEDCTRRIKEQEAELLADFDETERILLIDLVRRIEAREAPTSAD</sequence>
<proteinExistence type="predicted"/>
<dbReference type="Pfam" id="PF12802">
    <property type="entry name" value="MarR_2"/>
    <property type="match status" value="1"/>
</dbReference>
<dbReference type="InterPro" id="IPR000835">
    <property type="entry name" value="HTH_MarR-typ"/>
</dbReference>
<dbReference type="EMBL" id="CP117411">
    <property type="protein sequence ID" value="WCT75090.1"/>
    <property type="molecule type" value="Genomic_DNA"/>
</dbReference>
<accession>A0ABY7TQ67</accession>
<dbReference type="PROSITE" id="PS50995">
    <property type="entry name" value="HTH_MARR_2"/>
    <property type="match status" value="1"/>
</dbReference>
<dbReference type="SUPFAM" id="SSF46785">
    <property type="entry name" value="Winged helix' DNA-binding domain"/>
    <property type="match status" value="1"/>
</dbReference>
<dbReference type="Gene3D" id="1.10.10.10">
    <property type="entry name" value="Winged helix-like DNA-binding domain superfamily/Winged helix DNA-binding domain"/>
    <property type="match status" value="1"/>
</dbReference>
<evidence type="ECO:0000313" key="3">
    <source>
        <dbReference type="Proteomes" id="UP001220395"/>
    </source>
</evidence>
<dbReference type="RefSeq" id="WP_273690644.1">
    <property type="nucleotide sequence ID" value="NZ_CP117411.1"/>
</dbReference>
<feature type="domain" description="HTH marR-type" evidence="1">
    <location>
        <begin position="15"/>
        <end position="147"/>
    </location>
</feature>
<organism evidence="2 3">
    <name type="scientific">Sphingomonas naphthae</name>
    <dbReference type="NCBI Taxonomy" id="1813468"/>
    <lineage>
        <taxon>Bacteria</taxon>
        <taxon>Pseudomonadati</taxon>
        <taxon>Pseudomonadota</taxon>
        <taxon>Alphaproteobacteria</taxon>
        <taxon>Sphingomonadales</taxon>
        <taxon>Sphingomonadaceae</taxon>
        <taxon>Sphingomonas</taxon>
    </lineage>
</organism>
<name>A0ABY7TQ67_9SPHN</name>
<keyword evidence="3" id="KW-1185">Reference proteome</keyword>
<dbReference type="InterPro" id="IPR036388">
    <property type="entry name" value="WH-like_DNA-bd_sf"/>
</dbReference>
<evidence type="ECO:0000313" key="2">
    <source>
        <dbReference type="EMBL" id="WCT75090.1"/>
    </source>
</evidence>